<evidence type="ECO:0000256" key="1">
    <source>
        <dbReference type="SAM" id="MobiDB-lite"/>
    </source>
</evidence>
<dbReference type="EMBL" id="SPHZ02000009">
    <property type="protein sequence ID" value="KAF0899212.1"/>
    <property type="molecule type" value="Genomic_DNA"/>
</dbReference>
<accession>A0A6G1CGA5</accession>
<proteinExistence type="predicted"/>
<dbReference type="AlphaFoldDB" id="A0A6G1CGA5"/>
<feature type="region of interest" description="Disordered" evidence="1">
    <location>
        <begin position="115"/>
        <end position="142"/>
    </location>
</feature>
<comment type="caution">
    <text evidence="2">The sequence shown here is derived from an EMBL/GenBank/DDBJ whole genome shotgun (WGS) entry which is preliminary data.</text>
</comment>
<sequence length="142" mass="15643">MSSRGGAGAAVEKATCDRGGLVLNPMRSAQATAAMLRQEELGPSTTSYQIPVDKKVKEHNKEEEKKNKCGVEIVEIEDNAAGCVVIKKGPDYMVRNAKRSMLEELEGMLEIVDPQPLGKPRTLSRRKFDLPEGRSISNEMRN</sequence>
<keyword evidence="3" id="KW-1185">Reference proteome</keyword>
<organism evidence="2 3">
    <name type="scientific">Oryza meyeriana var. granulata</name>
    <dbReference type="NCBI Taxonomy" id="110450"/>
    <lineage>
        <taxon>Eukaryota</taxon>
        <taxon>Viridiplantae</taxon>
        <taxon>Streptophyta</taxon>
        <taxon>Embryophyta</taxon>
        <taxon>Tracheophyta</taxon>
        <taxon>Spermatophyta</taxon>
        <taxon>Magnoliopsida</taxon>
        <taxon>Liliopsida</taxon>
        <taxon>Poales</taxon>
        <taxon>Poaceae</taxon>
        <taxon>BOP clade</taxon>
        <taxon>Oryzoideae</taxon>
        <taxon>Oryzeae</taxon>
        <taxon>Oryzinae</taxon>
        <taxon>Oryza</taxon>
        <taxon>Oryza meyeriana</taxon>
    </lineage>
</organism>
<reference evidence="2 3" key="1">
    <citation type="submission" date="2019-11" db="EMBL/GenBank/DDBJ databases">
        <title>Whole genome sequence of Oryza granulata.</title>
        <authorList>
            <person name="Li W."/>
        </authorList>
    </citation>
    <scope>NUCLEOTIDE SEQUENCE [LARGE SCALE GENOMIC DNA]</scope>
    <source>
        <strain evidence="3">cv. Menghai</strain>
        <tissue evidence="2">Leaf</tissue>
    </source>
</reference>
<gene>
    <name evidence="2" type="ORF">E2562_015568</name>
</gene>
<evidence type="ECO:0000313" key="2">
    <source>
        <dbReference type="EMBL" id="KAF0899212.1"/>
    </source>
</evidence>
<dbReference type="OrthoDB" id="747353at2759"/>
<dbReference type="Proteomes" id="UP000479710">
    <property type="component" value="Unassembled WGS sequence"/>
</dbReference>
<protein>
    <submittedName>
        <fullName evidence="2">Uncharacterized protein</fullName>
    </submittedName>
</protein>
<evidence type="ECO:0000313" key="3">
    <source>
        <dbReference type="Proteomes" id="UP000479710"/>
    </source>
</evidence>
<name>A0A6G1CGA5_9ORYZ</name>